<protein>
    <submittedName>
        <fullName evidence="1">Uncharacterized protein</fullName>
    </submittedName>
</protein>
<gene>
    <name evidence="1" type="ORF">BDV95DRAFT_69553</name>
</gene>
<keyword evidence="2" id="KW-1185">Reference proteome</keyword>
<dbReference type="AlphaFoldDB" id="A0A7C8M588"/>
<organism evidence="1 2">
    <name type="scientific">Massariosphaeria phaeospora</name>
    <dbReference type="NCBI Taxonomy" id="100035"/>
    <lineage>
        <taxon>Eukaryota</taxon>
        <taxon>Fungi</taxon>
        <taxon>Dikarya</taxon>
        <taxon>Ascomycota</taxon>
        <taxon>Pezizomycotina</taxon>
        <taxon>Dothideomycetes</taxon>
        <taxon>Pleosporomycetidae</taxon>
        <taxon>Pleosporales</taxon>
        <taxon>Pleosporales incertae sedis</taxon>
        <taxon>Massariosphaeria</taxon>
    </lineage>
</organism>
<evidence type="ECO:0000313" key="1">
    <source>
        <dbReference type="EMBL" id="KAF2870840.1"/>
    </source>
</evidence>
<dbReference type="Proteomes" id="UP000481861">
    <property type="component" value="Unassembled WGS sequence"/>
</dbReference>
<evidence type="ECO:0000313" key="2">
    <source>
        <dbReference type="Proteomes" id="UP000481861"/>
    </source>
</evidence>
<name>A0A7C8M588_9PLEO</name>
<dbReference type="EMBL" id="JAADJZ010000013">
    <property type="protein sequence ID" value="KAF2870840.1"/>
    <property type="molecule type" value="Genomic_DNA"/>
</dbReference>
<comment type="caution">
    <text evidence="1">The sequence shown here is derived from an EMBL/GenBank/DDBJ whole genome shotgun (WGS) entry which is preliminary data.</text>
</comment>
<reference evidence="1 2" key="1">
    <citation type="submission" date="2020-01" db="EMBL/GenBank/DDBJ databases">
        <authorList>
            <consortium name="DOE Joint Genome Institute"/>
            <person name="Haridas S."/>
            <person name="Albert R."/>
            <person name="Binder M."/>
            <person name="Bloem J."/>
            <person name="Labutti K."/>
            <person name="Salamov A."/>
            <person name="Andreopoulos B."/>
            <person name="Baker S.E."/>
            <person name="Barry K."/>
            <person name="Bills G."/>
            <person name="Bluhm B.H."/>
            <person name="Cannon C."/>
            <person name="Castanera R."/>
            <person name="Culley D.E."/>
            <person name="Daum C."/>
            <person name="Ezra D."/>
            <person name="Gonzalez J.B."/>
            <person name="Henrissat B."/>
            <person name="Kuo A."/>
            <person name="Liang C."/>
            <person name="Lipzen A."/>
            <person name="Lutzoni F."/>
            <person name="Magnuson J."/>
            <person name="Mondo S."/>
            <person name="Nolan M."/>
            <person name="Ohm R."/>
            <person name="Pangilinan J."/>
            <person name="Park H.-J.H."/>
            <person name="Ramirez L."/>
            <person name="Alfaro M."/>
            <person name="Sun H."/>
            <person name="Tritt A."/>
            <person name="Yoshinaga Y."/>
            <person name="Zwiers L.-H.L."/>
            <person name="Turgeon B.G."/>
            <person name="Goodwin S.B."/>
            <person name="Spatafora J.W."/>
            <person name="Crous P.W."/>
            <person name="Grigoriev I.V."/>
        </authorList>
    </citation>
    <scope>NUCLEOTIDE SEQUENCE [LARGE SCALE GENOMIC DNA]</scope>
    <source>
        <strain evidence="1 2">CBS 611.86</strain>
    </source>
</reference>
<accession>A0A7C8M588</accession>
<sequence length="203" mass="22903">MQATVQGRKKFAGRQLPITAQHVVALAGLVSRGEKQALGRQKAVVESDERRRKHSGQRIQLSEVAAWDSCSVSMRCQQRTAHGDSSRAWGRDALSSHSCTSEVTLAYANDFQAQPASPTSTLPCMTSPTLSQALTTSPRRQLRAKHRHYITQRYLHNTLRAPRDQLAAMPRRERMRCRRVQQRPQSAERAVQIGEWKCRAVSF</sequence>
<proteinExistence type="predicted"/>